<dbReference type="PANTHER" id="PTHR43547:SF2">
    <property type="entry name" value="HYBRID SIGNAL TRANSDUCTION HISTIDINE KINASE C"/>
    <property type="match status" value="1"/>
</dbReference>
<dbReference type="Gene3D" id="3.30.565.10">
    <property type="entry name" value="Histidine kinase-like ATPase, C-terminal domain"/>
    <property type="match status" value="1"/>
</dbReference>
<protein>
    <recommendedName>
        <fullName evidence="3">Histidine kinase domain-containing protein</fullName>
    </recommendedName>
</protein>
<dbReference type="EMBL" id="UOGK01000603">
    <property type="protein sequence ID" value="VAX41861.1"/>
    <property type="molecule type" value="Genomic_DNA"/>
</dbReference>
<evidence type="ECO:0000259" key="3">
    <source>
        <dbReference type="PROSITE" id="PS50109"/>
    </source>
</evidence>
<dbReference type="InterPro" id="IPR005467">
    <property type="entry name" value="His_kinase_dom"/>
</dbReference>
<accession>A0A3B1DSI0</accession>
<dbReference type="GO" id="GO:0000155">
    <property type="term" value="F:phosphorelay sensor kinase activity"/>
    <property type="evidence" value="ECO:0007669"/>
    <property type="project" value="TreeGrafter"/>
</dbReference>
<proteinExistence type="predicted"/>
<dbReference type="SMART" id="SM00387">
    <property type="entry name" value="HATPase_c"/>
    <property type="match status" value="1"/>
</dbReference>
<dbReference type="InterPro" id="IPR003594">
    <property type="entry name" value="HATPase_dom"/>
</dbReference>
<dbReference type="PRINTS" id="PR00344">
    <property type="entry name" value="BCTRLSENSOR"/>
</dbReference>
<dbReference type="Pfam" id="PF02518">
    <property type="entry name" value="HATPase_c"/>
    <property type="match status" value="1"/>
</dbReference>
<feature type="domain" description="Histidine kinase" evidence="3">
    <location>
        <begin position="83"/>
        <end position="317"/>
    </location>
</feature>
<dbReference type="AlphaFoldDB" id="A0A3B1DSI0"/>
<dbReference type="InterPro" id="IPR004358">
    <property type="entry name" value="Sig_transdc_His_kin-like_C"/>
</dbReference>
<evidence type="ECO:0000313" key="4">
    <source>
        <dbReference type="EMBL" id="VAX41861.1"/>
    </source>
</evidence>
<reference evidence="4" key="1">
    <citation type="submission" date="2018-06" db="EMBL/GenBank/DDBJ databases">
        <authorList>
            <person name="Zhirakovskaya E."/>
        </authorList>
    </citation>
    <scope>NUCLEOTIDE SEQUENCE</scope>
</reference>
<dbReference type="InterPro" id="IPR036890">
    <property type="entry name" value="HATPase_C_sf"/>
</dbReference>
<name>A0A3B1DSI0_9ZZZZ</name>
<organism evidence="4">
    <name type="scientific">hydrothermal vent metagenome</name>
    <dbReference type="NCBI Taxonomy" id="652676"/>
    <lineage>
        <taxon>unclassified sequences</taxon>
        <taxon>metagenomes</taxon>
        <taxon>ecological metagenomes</taxon>
    </lineage>
</organism>
<gene>
    <name evidence="4" type="ORF">MNBD_PLANCTO03-1895</name>
</gene>
<dbReference type="PROSITE" id="PS50109">
    <property type="entry name" value="HIS_KIN"/>
    <property type="match status" value="1"/>
</dbReference>
<keyword evidence="1" id="KW-0597">Phosphoprotein</keyword>
<feature type="region of interest" description="Disordered" evidence="2">
    <location>
        <begin position="29"/>
        <end position="78"/>
    </location>
</feature>
<evidence type="ECO:0000256" key="1">
    <source>
        <dbReference type="ARBA" id="ARBA00022553"/>
    </source>
</evidence>
<dbReference type="SUPFAM" id="SSF55874">
    <property type="entry name" value="ATPase domain of HSP90 chaperone/DNA topoisomerase II/histidine kinase"/>
    <property type="match status" value="1"/>
</dbReference>
<sequence>MIRLESWRGFLSNTHANLPHVVFSQHPGFSRPPSLSITGNMDHQDPTPNQDPTPPPLRSTSRTARTNAAEPTASGENADRLTVLAHELGNILDGSLRCLGLAERALTDADHPATETPDEARRRLDIVRQSLHRMAEIVDTAMRAAGNTHAGLSLPAVPIELGEAIFHAVDVLTPAATEHAIKINTIVSNGLSGVPAGTLYPVIVNGLSNAIESIARAPREPDANPAGSIEVSAGWTEDGRVTLTIRDDGIGLPNAATEAIFRFGFTTKEHGTGVGLAVARSIVDELPEGTIRLYSRVDRPSTARPGAVFEVSFRPAAASDAGAA</sequence>
<dbReference type="PANTHER" id="PTHR43547">
    <property type="entry name" value="TWO-COMPONENT HISTIDINE KINASE"/>
    <property type="match status" value="1"/>
</dbReference>
<evidence type="ECO:0000256" key="2">
    <source>
        <dbReference type="SAM" id="MobiDB-lite"/>
    </source>
</evidence>